<accession>A0AAP0BUK3</accession>
<comment type="similarity">
    <text evidence="1">Belongs to the YTHDF family.</text>
</comment>
<dbReference type="EMBL" id="JBBWWQ010000003">
    <property type="protein sequence ID" value="KAK8951323.1"/>
    <property type="molecule type" value="Genomic_DNA"/>
</dbReference>
<proteinExistence type="inferred from homology"/>
<dbReference type="InterPro" id="IPR045168">
    <property type="entry name" value="YTH_prot"/>
</dbReference>
<dbReference type="Proteomes" id="UP001418222">
    <property type="component" value="Unassembled WGS sequence"/>
</dbReference>
<sequence>MTGSVDFHKDMDFWQQDKWLGSFPVKWHVNKDVSNTSLRAISCWRTMNTNLSRAAGYARGMLSSAALYIWL</sequence>
<gene>
    <name evidence="3" type="ORF">KSP39_PZI004320</name>
</gene>
<protein>
    <recommendedName>
        <fullName evidence="1">YTH domain-containing family protein</fullName>
    </recommendedName>
</protein>
<dbReference type="GO" id="GO:1990247">
    <property type="term" value="F:N6-methyladenosine-containing RNA reader activity"/>
    <property type="evidence" value="ECO:0007669"/>
    <property type="project" value="UniProtKB-UniRule"/>
</dbReference>
<keyword evidence="1" id="KW-0694">RNA-binding</keyword>
<dbReference type="PROSITE" id="PS50882">
    <property type="entry name" value="YTH"/>
    <property type="match status" value="1"/>
</dbReference>
<dbReference type="InterPro" id="IPR007275">
    <property type="entry name" value="YTH_domain"/>
</dbReference>
<dbReference type="Gene3D" id="3.10.590.10">
    <property type="entry name" value="ph1033 like domains"/>
    <property type="match status" value="1"/>
</dbReference>
<evidence type="ECO:0000256" key="1">
    <source>
        <dbReference type="RuleBase" id="RU369095"/>
    </source>
</evidence>
<dbReference type="GO" id="GO:0005737">
    <property type="term" value="C:cytoplasm"/>
    <property type="evidence" value="ECO:0007669"/>
    <property type="project" value="TreeGrafter"/>
</dbReference>
<evidence type="ECO:0000313" key="4">
    <source>
        <dbReference type="Proteomes" id="UP001418222"/>
    </source>
</evidence>
<reference evidence="3 4" key="1">
    <citation type="journal article" date="2022" name="Nat. Plants">
        <title>Genomes of leafy and leafless Platanthera orchids illuminate the evolution of mycoheterotrophy.</title>
        <authorList>
            <person name="Li M.H."/>
            <person name="Liu K.W."/>
            <person name="Li Z."/>
            <person name="Lu H.C."/>
            <person name="Ye Q.L."/>
            <person name="Zhang D."/>
            <person name="Wang J.Y."/>
            <person name="Li Y.F."/>
            <person name="Zhong Z.M."/>
            <person name="Liu X."/>
            <person name="Yu X."/>
            <person name="Liu D.K."/>
            <person name="Tu X.D."/>
            <person name="Liu B."/>
            <person name="Hao Y."/>
            <person name="Liao X.Y."/>
            <person name="Jiang Y.T."/>
            <person name="Sun W.H."/>
            <person name="Chen J."/>
            <person name="Chen Y.Q."/>
            <person name="Ai Y."/>
            <person name="Zhai J.W."/>
            <person name="Wu S.S."/>
            <person name="Zhou Z."/>
            <person name="Hsiao Y.Y."/>
            <person name="Wu W.L."/>
            <person name="Chen Y.Y."/>
            <person name="Lin Y.F."/>
            <person name="Hsu J.L."/>
            <person name="Li C.Y."/>
            <person name="Wang Z.W."/>
            <person name="Zhao X."/>
            <person name="Zhong W.Y."/>
            <person name="Ma X.K."/>
            <person name="Ma L."/>
            <person name="Huang J."/>
            <person name="Chen G.Z."/>
            <person name="Huang M.Z."/>
            <person name="Huang L."/>
            <person name="Peng D.H."/>
            <person name="Luo Y.B."/>
            <person name="Zou S.Q."/>
            <person name="Chen S.P."/>
            <person name="Lan S."/>
            <person name="Tsai W.C."/>
            <person name="Van de Peer Y."/>
            <person name="Liu Z.J."/>
        </authorList>
    </citation>
    <scope>NUCLEOTIDE SEQUENCE [LARGE SCALE GENOMIC DNA]</scope>
    <source>
        <strain evidence="3">Lor287</strain>
    </source>
</reference>
<feature type="domain" description="YTH" evidence="2">
    <location>
        <begin position="1"/>
        <end position="71"/>
    </location>
</feature>
<dbReference type="GO" id="GO:0061157">
    <property type="term" value="P:mRNA destabilization"/>
    <property type="evidence" value="ECO:0007669"/>
    <property type="project" value="TreeGrafter"/>
</dbReference>
<dbReference type="Pfam" id="PF04146">
    <property type="entry name" value="YTH"/>
    <property type="match status" value="1"/>
</dbReference>
<dbReference type="AlphaFoldDB" id="A0AAP0BUK3"/>
<evidence type="ECO:0000313" key="3">
    <source>
        <dbReference type="EMBL" id="KAK8951323.1"/>
    </source>
</evidence>
<dbReference type="GO" id="GO:0003729">
    <property type="term" value="F:mRNA binding"/>
    <property type="evidence" value="ECO:0007669"/>
    <property type="project" value="UniProtKB-UniRule"/>
</dbReference>
<name>A0AAP0BUK3_9ASPA</name>
<organism evidence="3 4">
    <name type="scientific">Platanthera zijinensis</name>
    <dbReference type="NCBI Taxonomy" id="2320716"/>
    <lineage>
        <taxon>Eukaryota</taxon>
        <taxon>Viridiplantae</taxon>
        <taxon>Streptophyta</taxon>
        <taxon>Embryophyta</taxon>
        <taxon>Tracheophyta</taxon>
        <taxon>Spermatophyta</taxon>
        <taxon>Magnoliopsida</taxon>
        <taxon>Liliopsida</taxon>
        <taxon>Asparagales</taxon>
        <taxon>Orchidaceae</taxon>
        <taxon>Orchidoideae</taxon>
        <taxon>Orchideae</taxon>
        <taxon>Orchidinae</taxon>
        <taxon>Platanthera</taxon>
    </lineage>
</organism>
<keyword evidence="4" id="KW-1185">Reference proteome</keyword>
<dbReference type="PANTHER" id="PTHR12357">
    <property type="entry name" value="YTH YT521-B HOMOLOGY DOMAIN-CONTAINING"/>
    <property type="match status" value="1"/>
</dbReference>
<dbReference type="PANTHER" id="PTHR12357:SF92">
    <property type="entry name" value="YTH DOMAIN-CONTAINING FAMILY PROTEIN"/>
    <property type="match status" value="1"/>
</dbReference>
<evidence type="ECO:0000259" key="2">
    <source>
        <dbReference type="PROSITE" id="PS50882"/>
    </source>
</evidence>
<comment type="function">
    <text evidence="1">Specifically recognizes and binds N6-methyladenosine (m6A)-containing RNAs, and regulates mRNA stability. M6A is a modification present at internal sites of mRNAs and some non-coding RNAs and plays a role in mRNA stability and processing.</text>
</comment>
<comment type="caution">
    <text evidence="3">The sequence shown here is derived from an EMBL/GenBank/DDBJ whole genome shotgun (WGS) entry which is preliminary data.</text>
</comment>